<dbReference type="GO" id="GO:0000272">
    <property type="term" value="P:polysaccharide catabolic process"/>
    <property type="evidence" value="ECO:0007669"/>
    <property type="project" value="UniProtKB-KW"/>
</dbReference>
<keyword evidence="2" id="KW-0677">Repeat</keyword>
<dbReference type="PANTHER" id="PTHR31736">
    <property type="match status" value="1"/>
</dbReference>
<evidence type="ECO:0008006" key="10">
    <source>
        <dbReference type="Google" id="ProtNLM"/>
    </source>
</evidence>
<dbReference type="Gene3D" id="2.160.20.10">
    <property type="entry name" value="Single-stranded right-handed beta-helix, Pectin lyase-like"/>
    <property type="match status" value="1"/>
</dbReference>
<dbReference type="Pfam" id="PF00295">
    <property type="entry name" value="Glyco_hydro_28"/>
    <property type="match status" value="1"/>
</dbReference>
<evidence type="ECO:0000256" key="2">
    <source>
        <dbReference type="ARBA" id="ARBA00022737"/>
    </source>
</evidence>
<sequence length="351" mass="38715">PGQVSVEPDAKNGPLLLFANPLETNRPNPTARGVKYFGPGIHTPGRITLGDGETLYVAGGAIVKGGVLAEGKNITITGRGIIDGLQYGRRNGPTPQPICIRKSQNVLVQGIIVKDAWIWSFVIAGSRNVRVDNVKIIAARGPNNDGIGTLNSQNVTITNCFIRTDDDCITAKGNGWPARDKRRDGWAVDGLSVTGCVLWTDRAHIWRLGCESWAAAMRNMTFTDIDVLHWDGPWLLTVQPAEDMLMENVRFENIRVNGEGQDKLIEIYPAPTKWTRRRHTPGNVRNVLFKDIVVTGLKPTRGLGLIKVHGLDAQHTVEGVTFQNVIRYGQRLTRDAPDVQINDFTKDITFK</sequence>
<name>A0A0F8YFA0_9ZZZZ</name>
<organism evidence="9">
    <name type="scientific">marine sediment metagenome</name>
    <dbReference type="NCBI Taxonomy" id="412755"/>
    <lineage>
        <taxon>unclassified sequences</taxon>
        <taxon>metagenomes</taxon>
        <taxon>ecological metagenomes</taxon>
    </lineage>
</organism>
<evidence type="ECO:0000256" key="3">
    <source>
        <dbReference type="ARBA" id="ARBA00022801"/>
    </source>
</evidence>
<dbReference type="AlphaFoldDB" id="A0A0F8YFA0"/>
<dbReference type="GO" id="GO:0004650">
    <property type="term" value="F:polygalacturonase activity"/>
    <property type="evidence" value="ECO:0007669"/>
    <property type="project" value="InterPro"/>
</dbReference>
<evidence type="ECO:0000313" key="9">
    <source>
        <dbReference type="EMBL" id="KKK80128.1"/>
    </source>
</evidence>
<evidence type="ECO:0000256" key="4">
    <source>
        <dbReference type="ARBA" id="ARBA00023180"/>
    </source>
</evidence>
<evidence type="ECO:0000256" key="5">
    <source>
        <dbReference type="ARBA" id="ARBA00023277"/>
    </source>
</evidence>
<keyword evidence="3" id="KW-0378">Hydrolase</keyword>
<evidence type="ECO:0000256" key="7">
    <source>
        <dbReference type="ARBA" id="ARBA00023326"/>
    </source>
</evidence>
<dbReference type="PANTHER" id="PTHR31736:SF9">
    <property type="entry name" value="ENDO-XYLOGALACTURONAN HYDROLASE A-RELATED"/>
    <property type="match status" value="1"/>
</dbReference>
<evidence type="ECO:0000256" key="6">
    <source>
        <dbReference type="ARBA" id="ARBA00023295"/>
    </source>
</evidence>
<proteinExistence type="inferred from homology"/>
<keyword evidence="6" id="KW-0326">Glycosidase</keyword>
<gene>
    <name evidence="9" type="ORF">LCGC14_2826590</name>
</gene>
<dbReference type="EMBL" id="LAZR01053724">
    <property type="protein sequence ID" value="KKK80128.1"/>
    <property type="molecule type" value="Genomic_DNA"/>
</dbReference>
<dbReference type="InterPro" id="IPR011050">
    <property type="entry name" value="Pectin_lyase_fold/virulence"/>
</dbReference>
<reference evidence="9" key="1">
    <citation type="journal article" date="2015" name="Nature">
        <title>Complex archaea that bridge the gap between prokaryotes and eukaryotes.</title>
        <authorList>
            <person name="Spang A."/>
            <person name="Saw J.H."/>
            <person name="Jorgensen S.L."/>
            <person name="Zaremba-Niedzwiedzka K."/>
            <person name="Martijn J."/>
            <person name="Lind A.E."/>
            <person name="van Eijk R."/>
            <person name="Schleper C."/>
            <person name="Guy L."/>
            <person name="Ettema T.J."/>
        </authorList>
    </citation>
    <scope>NUCLEOTIDE SEQUENCE</scope>
</reference>
<keyword evidence="5" id="KW-0119">Carbohydrate metabolism</keyword>
<dbReference type="SUPFAM" id="SSF51126">
    <property type="entry name" value="Pectin lyase-like"/>
    <property type="match status" value="1"/>
</dbReference>
<evidence type="ECO:0000256" key="1">
    <source>
        <dbReference type="ARBA" id="ARBA00008834"/>
    </source>
</evidence>
<comment type="function">
    <text evidence="8">Pectinolytic enzyme involved in the degradation of xylogalacturonan (xga), a galacturonan backbone heavily substituted with xylose, and which is one important component of the hairy regions of pectin. Activity requires a galacturonic acid backbone substituted with xylose.</text>
</comment>
<keyword evidence="4" id="KW-0325">Glycoprotein</keyword>
<protein>
    <recommendedName>
        <fullName evidence="10">Right handed beta helix domain-containing protein</fullName>
    </recommendedName>
</protein>
<comment type="similarity">
    <text evidence="1">Belongs to the glycosyl hydrolase 28 family.</text>
</comment>
<keyword evidence="7" id="KW-0624">Polysaccharide degradation</keyword>
<dbReference type="InterPro" id="IPR012334">
    <property type="entry name" value="Pectin_lyas_fold"/>
</dbReference>
<evidence type="ECO:0000256" key="8">
    <source>
        <dbReference type="ARBA" id="ARBA00037278"/>
    </source>
</evidence>
<comment type="caution">
    <text evidence="9">The sequence shown here is derived from an EMBL/GenBank/DDBJ whole genome shotgun (WGS) entry which is preliminary data.</text>
</comment>
<accession>A0A0F8YFA0</accession>
<feature type="non-terminal residue" evidence="9">
    <location>
        <position position="1"/>
    </location>
</feature>
<dbReference type="InterPro" id="IPR000743">
    <property type="entry name" value="Glyco_hydro_28"/>
</dbReference>